<feature type="domain" description="PLAT" evidence="2">
    <location>
        <begin position="69"/>
        <end position="194"/>
    </location>
</feature>
<organism evidence="3 4">
    <name type="scientific">Gossypium harknessii</name>
    <dbReference type="NCBI Taxonomy" id="34285"/>
    <lineage>
        <taxon>Eukaryota</taxon>
        <taxon>Viridiplantae</taxon>
        <taxon>Streptophyta</taxon>
        <taxon>Embryophyta</taxon>
        <taxon>Tracheophyta</taxon>
        <taxon>Spermatophyta</taxon>
        <taxon>Magnoliopsida</taxon>
        <taxon>eudicotyledons</taxon>
        <taxon>Gunneridae</taxon>
        <taxon>Pentapetalae</taxon>
        <taxon>rosids</taxon>
        <taxon>malvids</taxon>
        <taxon>Malvales</taxon>
        <taxon>Malvaceae</taxon>
        <taxon>Malvoideae</taxon>
        <taxon>Gossypium</taxon>
    </lineage>
</organism>
<reference evidence="3 4" key="1">
    <citation type="journal article" date="2019" name="Genome Biol. Evol.">
        <title>Insights into the evolution of the New World diploid cottons (Gossypium, subgenus Houzingenia) based on genome sequencing.</title>
        <authorList>
            <person name="Grover C.E."/>
            <person name="Arick M.A. 2nd"/>
            <person name="Thrash A."/>
            <person name="Conover J.L."/>
            <person name="Sanders W.S."/>
            <person name="Peterson D.G."/>
            <person name="Frelichowski J.E."/>
            <person name="Scheffler J.A."/>
            <person name="Scheffler B.E."/>
            <person name="Wendel J.F."/>
        </authorList>
    </citation>
    <scope>NUCLEOTIDE SEQUENCE [LARGE SCALE GENOMIC DNA]</scope>
    <source>
        <strain evidence="3">0</strain>
        <tissue evidence="3">Leaf</tissue>
    </source>
</reference>
<accession>A0A7J9H7W3</accession>
<dbReference type="Proteomes" id="UP000593560">
    <property type="component" value="Unassembled WGS sequence"/>
</dbReference>
<evidence type="ECO:0000259" key="2">
    <source>
        <dbReference type="PROSITE" id="PS50095"/>
    </source>
</evidence>
<keyword evidence="4" id="KW-1185">Reference proteome</keyword>
<dbReference type="Pfam" id="PF01477">
    <property type="entry name" value="PLAT"/>
    <property type="match status" value="1"/>
</dbReference>
<name>A0A7J9H7W3_9ROSI</name>
<dbReference type="PANTHER" id="PTHR31718:SF47">
    <property type="entry name" value="OS06G0206401 PROTEIN"/>
    <property type="match status" value="1"/>
</dbReference>
<gene>
    <name evidence="3" type="ORF">Gohar_005408</name>
</gene>
<dbReference type="PROSITE" id="PS50095">
    <property type="entry name" value="PLAT"/>
    <property type="match status" value="1"/>
</dbReference>
<dbReference type="OrthoDB" id="5322100at2759"/>
<evidence type="ECO:0000256" key="1">
    <source>
        <dbReference type="PROSITE-ProRule" id="PRU00152"/>
    </source>
</evidence>
<protein>
    <recommendedName>
        <fullName evidence="2">PLAT domain-containing protein</fullName>
    </recommendedName>
</protein>
<dbReference type="AlphaFoldDB" id="A0A7J9H7W3"/>
<dbReference type="SUPFAM" id="SSF49723">
    <property type="entry name" value="Lipase/lipooxygenase domain (PLAT/LH2 domain)"/>
    <property type="match status" value="1"/>
</dbReference>
<evidence type="ECO:0000313" key="3">
    <source>
        <dbReference type="EMBL" id="MBA0805923.1"/>
    </source>
</evidence>
<proteinExistence type="predicted"/>
<dbReference type="EMBL" id="JABFAD010000008">
    <property type="protein sequence ID" value="MBA0805923.1"/>
    <property type="molecule type" value="Genomic_DNA"/>
</dbReference>
<comment type="caution">
    <text evidence="3">The sequence shown here is derived from an EMBL/GenBank/DDBJ whole genome shotgun (WGS) entry which is preliminary data.</text>
</comment>
<feature type="non-terminal residue" evidence="3">
    <location>
        <position position="1"/>
    </location>
</feature>
<sequence length="220" mass="24771">GPIPGLLFISTEKVAFCGERWINVTSSAGQVLATLPYKVLVPIRKIKRVNRSENVKNPEEKYIEIVNDCVYTLYVKTGWMMKAGTDSRISVVLGDSFGRSVWIPELRSWGLMPDAHDYFERGSLDVFSGRGSCIGSPCRLNLTSDGSEWHHGWYCDYIEVTSTGPQQPCAQTVFYVDQWLATDIPPFQLTAFRDGCYMRDEPRKRGTNVPLIVGNPERPA</sequence>
<dbReference type="InterPro" id="IPR036392">
    <property type="entry name" value="PLAT/LH2_dom_sf"/>
</dbReference>
<dbReference type="InterPro" id="IPR001024">
    <property type="entry name" value="PLAT/LH2_dom"/>
</dbReference>
<dbReference type="PANTHER" id="PTHR31718">
    <property type="entry name" value="PLAT DOMAIN-CONTAINING PROTEIN"/>
    <property type="match status" value="1"/>
</dbReference>
<comment type="caution">
    <text evidence="1">Lacks conserved residue(s) required for the propagation of feature annotation.</text>
</comment>
<dbReference type="Gene3D" id="2.60.60.20">
    <property type="entry name" value="PLAT/LH2 domain"/>
    <property type="match status" value="1"/>
</dbReference>
<evidence type="ECO:0000313" key="4">
    <source>
        <dbReference type="Proteomes" id="UP000593560"/>
    </source>
</evidence>